<dbReference type="SMART" id="SM00233">
    <property type="entry name" value="PH"/>
    <property type="match status" value="1"/>
</dbReference>
<dbReference type="SMART" id="SM00229">
    <property type="entry name" value="RasGEFN"/>
    <property type="match status" value="1"/>
</dbReference>
<dbReference type="SMART" id="SM00147">
    <property type="entry name" value="RasGEF"/>
    <property type="match status" value="1"/>
</dbReference>
<dbReference type="InterPro" id="IPR011993">
    <property type="entry name" value="PH-like_dom_sf"/>
</dbReference>
<dbReference type="InterPro" id="IPR008937">
    <property type="entry name" value="Ras-like_GEF"/>
</dbReference>
<feature type="compositionally biased region" description="Polar residues" evidence="3">
    <location>
        <begin position="1262"/>
        <end position="1283"/>
    </location>
</feature>
<feature type="signal peptide" evidence="4">
    <location>
        <begin position="1"/>
        <end position="22"/>
    </location>
</feature>
<dbReference type="PANTHER" id="PTHR23113:SF363">
    <property type="entry name" value="PROTEIN SON OF SEVENLESS"/>
    <property type="match status" value="1"/>
</dbReference>
<feature type="domain" description="PH" evidence="5">
    <location>
        <begin position="609"/>
        <end position="716"/>
    </location>
</feature>
<evidence type="ECO:0000259" key="8">
    <source>
        <dbReference type="PROSITE" id="PS50212"/>
    </source>
</evidence>
<feature type="region of interest" description="Disordered" evidence="3">
    <location>
        <begin position="1209"/>
        <end position="1229"/>
    </location>
</feature>
<dbReference type="InterPro" id="IPR001895">
    <property type="entry name" value="RASGEF_cat_dom"/>
</dbReference>
<evidence type="ECO:0000256" key="2">
    <source>
        <dbReference type="PROSITE-ProRule" id="PRU00168"/>
    </source>
</evidence>
<evidence type="ECO:0000256" key="3">
    <source>
        <dbReference type="SAM" id="MobiDB-lite"/>
    </source>
</evidence>
<dbReference type="SMART" id="SM00414">
    <property type="entry name" value="H2A"/>
    <property type="match status" value="1"/>
</dbReference>
<dbReference type="Gene3D" id="1.20.900.10">
    <property type="entry name" value="Dbl homology (DH) domain"/>
    <property type="match status" value="1"/>
</dbReference>
<dbReference type="Pfam" id="PF00621">
    <property type="entry name" value="RhoGEF"/>
    <property type="match status" value="1"/>
</dbReference>
<dbReference type="Pfam" id="PF22697">
    <property type="entry name" value="SOS1_NGEF_PH"/>
    <property type="match status" value="1"/>
</dbReference>
<dbReference type="GO" id="GO:0003677">
    <property type="term" value="F:DNA binding"/>
    <property type="evidence" value="ECO:0007669"/>
    <property type="project" value="InterPro"/>
</dbReference>
<feature type="compositionally biased region" description="Pro residues" evidence="3">
    <location>
        <begin position="1311"/>
        <end position="1320"/>
    </location>
</feature>
<dbReference type="Gene3D" id="6.10.250.3060">
    <property type="match status" value="1"/>
</dbReference>
<feature type="compositionally biased region" description="Basic and acidic residues" evidence="3">
    <location>
        <begin position="1215"/>
        <end position="1229"/>
    </location>
</feature>
<feature type="compositionally biased region" description="Low complexity" evidence="3">
    <location>
        <begin position="1383"/>
        <end position="1392"/>
    </location>
</feature>
<dbReference type="GO" id="GO:0007265">
    <property type="term" value="P:Ras protein signal transduction"/>
    <property type="evidence" value="ECO:0007669"/>
    <property type="project" value="TreeGrafter"/>
</dbReference>
<dbReference type="GO" id="GO:0000786">
    <property type="term" value="C:nucleosome"/>
    <property type="evidence" value="ECO:0007669"/>
    <property type="project" value="InterPro"/>
</dbReference>
<feature type="domain" description="DH" evidence="7">
    <location>
        <begin position="347"/>
        <end position="560"/>
    </location>
</feature>
<dbReference type="SUPFAM" id="SSF48065">
    <property type="entry name" value="DBL homology domain (DH-domain)"/>
    <property type="match status" value="1"/>
</dbReference>
<reference evidence="9" key="1">
    <citation type="journal article" date="2020" name="J Insects Food Feed">
        <title>The yellow mealworm (Tenebrio molitor) genome: a resource for the emerging insects as food and feed industry.</title>
        <authorList>
            <person name="Eriksson T."/>
            <person name="Andere A."/>
            <person name="Kelstrup H."/>
            <person name="Emery V."/>
            <person name="Picard C."/>
        </authorList>
    </citation>
    <scope>NUCLEOTIDE SEQUENCE</scope>
    <source>
        <strain evidence="9">Stoneville</strain>
        <tissue evidence="9">Whole head</tissue>
    </source>
</reference>
<dbReference type="PRINTS" id="PR00620">
    <property type="entry name" value="HISTONEH2A"/>
</dbReference>
<dbReference type="GO" id="GO:0046982">
    <property type="term" value="F:protein heterodimerization activity"/>
    <property type="evidence" value="ECO:0007669"/>
    <property type="project" value="InterPro"/>
</dbReference>
<dbReference type="InterPro" id="IPR000651">
    <property type="entry name" value="Ras-like_Gua-exchang_fac_N"/>
</dbReference>
<dbReference type="GO" id="GO:0005085">
    <property type="term" value="F:guanyl-nucleotide exchange factor activity"/>
    <property type="evidence" value="ECO:0007669"/>
    <property type="project" value="UniProtKB-KW"/>
</dbReference>
<proteinExistence type="predicted"/>
<evidence type="ECO:0000259" key="5">
    <source>
        <dbReference type="PROSITE" id="PS50003"/>
    </source>
</evidence>
<feature type="compositionally biased region" description="Pro residues" evidence="3">
    <location>
        <begin position="1332"/>
        <end position="1344"/>
    </location>
</feature>
<dbReference type="InterPro" id="IPR036964">
    <property type="entry name" value="RASGEF_cat_dom_sf"/>
</dbReference>
<dbReference type="SUPFAM" id="SSF47113">
    <property type="entry name" value="Histone-fold"/>
    <property type="match status" value="1"/>
</dbReference>
<dbReference type="EMBL" id="JABDTM020028433">
    <property type="protein sequence ID" value="KAH0808951.1"/>
    <property type="molecule type" value="Genomic_DNA"/>
</dbReference>
<accession>A0A8J6H742</accession>
<dbReference type="CDD" id="cd01261">
    <property type="entry name" value="PH_SOS"/>
    <property type="match status" value="1"/>
</dbReference>
<dbReference type="InterPro" id="IPR009072">
    <property type="entry name" value="Histone-fold"/>
</dbReference>
<dbReference type="InterPro" id="IPR019804">
    <property type="entry name" value="Ras_G-nucl-exch_fac_CS"/>
</dbReference>
<dbReference type="InterPro" id="IPR000219">
    <property type="entry name" value="DH_dom"/>
</dbReference>
<dbReference type="InterPro" id="IPR001849">
    <property type="entry name" value="PH_domain"/>
</dbReference>
<dbReference type="CDD" id="cd00155">
    <property type="entry name" value="RasGEF"/>
    <property type="match status" value="1"/>
</dbReference>
<dbReference type="SUPFAM" id="SSF50729">
    <property type="entry name" value="PH domain-like"/>
    <property type="match status" value="1"/>
</dbReference>
<dbReference type="SMART" id="SM00325">
    <property type="entry name" value="RhoGEF"/>
    <property type="match status" value="1"/>
</dbReference>
<evidence type="ECO:0000259" key="7">
    <source>
        <dbReference type="PROSITE" id="PS50010"/>
    </source>
</evidence>
<evidence type="ECO:0000259" key="6">
    <source>
        <dbReference type="PROSITE" id="PS50009"/>
    </source>
</evidence>
<reference evidence="9" key="2">
    <citation type="submission" date="2021-08" db="EMBL/GenBank/DDBJ databases">
        <authorList>
            <person name="Eriksson T."/>
        </authorList>
    </citation>
    <scope>NUCLEOTIDE SEQUENCE</scope>
    <source>
        <strain evidence="9">Stoneville</strain>
        <tissue evidence="9">Whole head</tissue>
    </source>
</reference>
<evidence type="ECO:0000256" key="4">
    <source>
        <dbReference type="SAM" id="SignalP"/>
    </source>
</evidence>
<feature type="region of interest" description="Disordered" evidence="3">
    <location>
        <begin position="1262"/>
        <end position="1403"/>
    </location>
</feature>
<dbReference type="PROSITE" id="PS00720">
    <property type="entry name" value="RASGEF"/>
    <property type="match status" value="1"/>
</dbReference>
<feature type="chain" id="PRO_5035290624" description="Protein son of sevenless" evidence="4">
    <location>
        <begin position="23"/>
        <end position="1495"/>
    </location>
</feature>
<dbReference type="Proteomes" id="UP000719412">
    <property type="component" value="Unassembled WGS sequence"/>
</dbReference>
<dbReference type="PROSITE" id="PS50212">
    <property type="entry name" value="RASGEF_NTER"/>
    <property type="match status" value="1"/>
</dbReference>
<dbReference type="InterPro" id="IPR035899">
    <property type="entry name" value="DBL_dom_sf"/>
</dbReference>
<dbReference type="PANTHER" id="PTHR23113">
    <property type="entry name" value="GUANINE NUCLEOTIDE EXCHANGE FACTOR"/>
    <property type="match status" value="1"/>
</dbReference>
<dbReference type="CDD" id="cd00160">
    <property type="entry name" value="RhoGEF"/>
    <property type="match status" value="1"/>
</dbReference>
<evidence type="ECO:0000313" key="10">
    <source>
        <dbReference type="Proteomes" id="UP000719412"/>
    </source>
</evidence>
<dbReference type="CDD" id="cd22914">
    <property type="entry name" value="HFD_SOS1_rpt1"/>
    <property type="match status" value="1"/>
</dbReference>
<dbReference type="PROSITE" id="PS50010">
    <property type="entry name" value="DH_2"/>
    <property type="match status" value="1"/>
</dbReference>
<dbReference type="GO" id="GO:0030527">
    <property type="term" value="F:structural constituent of chromatin"/>
    <property type="evidence" value="ECO:0007669"/>
    <property type="project" value="InterPro"/>
</dbReference>
<dbReference type="Pfam" id="PF00617">
    <property type="entry name" value="RasGEF"/>
    <property type="match status" value="1"/>
</dbReference>
<keyword evidence="10" id="KW-1185">Reference proteome</keyword>
<evidence type="ECO:0000256" key="1">
    <source>
        <dbReference type="ARBA" id="ARBA00022658"/>
    </source>
</evidence>
<evidence type="ECO:0008006" key="11">
    <source>
        <dbReference type="Google" id="ProtNLM"/>
    </source>
</evidence>
<dbReference type="GO" id="GO:0005886">
    <property type="term" value="C:plasma membrane"/>
    <property type="evidence" value="ECO:0007669"/>
    <property type="project" value="TreeGrafter"/>
</dbReference>
<dbReference type="Gene3D" id="2.30.29.30">
    <property type="entry name" value="Pleckstrin-homology domain (PH domain)/Phosphotyrosine-binding domain (PTB)"/>
    <property type="match status" value="1"/>
</dbReference>
<dbReference type="Gene3D" id="1.10.840.10">
    <property type="entry name" value="Ras guanine-nucleotide exchange factors catalytic domain"/>
    <property type="match status" value="1"/>
</dbReference>
<sequence length="1495" mass="169103">MRTVAVCVVFVVMVMSVQNVFAGPRYRIKRVSDAHLADLQTRIALNNKLKGISITMPVGGGRIDPLRIRLESEKENKISTLVRSKCVENVQHNMSVAIIGSPSGLSLPPSSSVRFVFFGGVVLIRRIDVCGSRSSSDCPNMNTVNAGDNVYDFTNEENSAKWKGVLTTALKRVLEQVHPSLGARDDALEYVENLCLRLLAMLCAKPSPHTVQDVEYRVQSTFPTPIDKWALKEAQGALDRGKKKSVLLLPVDKIHSLLQKELLLYKVDSTVSLFLVAVLEYISADILKLAGNYVKNIKHFEITYQDVQISMNADKALMDMFYQDEGGGPGLPTESLMVSTAPRTSLTYEEVVRELIASEKAYIKELHMLIKVFREEIIKLSSDPVEIELIFSNIMDIYELTYTLLGSLEDVIEMAQDQMSYIGSCFEERRGAAMWDFAVGRGCRAQFLKGVFNGELAEAAEFDVYIKYAKDVTAPTCRETLNNLLSRPEVESALITAGQGMGLALKYYLPALLMGPIRHCFSYLEYITLLRGLSVAPDDRETLTQVEGLLKPVQIELGRCVPSPTILRTCSTPFLQVRARRQAALDKLHEIEKNVENWDPRDLGQCCNEFVREDVLMKVSSGKRLTERRVFLFDGLLILCKPNSRRQSSVHQNHAECRLKERFFIRKIEILDHQDTDELKNAFEIAPRHMQPPVTLCAKSAEDKNSWMADLVMLNTRSMLERILDSILSDIERKHPLKLPPPSLYKFAEPDSKDNIILEQRENGGVPLIKGATLYKLVERLTYHIYADPKFGLLDLLIERFQIPDPSLVYGQECCDTDKMQKNSQREDWKKYRKEYCQPVQFRVLNVLRHWVDHHFYDFERDPSLLVKLRSFLDSVNGKSMKKWVDSVLKILTRKMENDNQRHIRFAFDEPPPPIEWHIPCTEEEYGILTLHPVEIARQLTVLEFDLYRMIKPSELVGAVWTKRDKETSSPNLLKMIKHTTNVGRWLEKNIVEAENFEERVAIVNRIIEIMVVLYEINNFNGVLSIVSTCGSASVHRLKFTFQSLTQQNKKVLEECRADDHFKRYQEKLRSINPPCVPFLGMYLTNILHIEEGNPDFLPNTQLINFFKRRKVAEITGEIQQYQNQPYCFSVEPKIRHFLENLNPFGDLSDTEISNYLYKKSMEIEPRGSKQLQKFPRKWPHLSLKSPGIKSKSAKQIATAVNNAINSTLNSSNIKSDDSKSEDSSKSDNEFSVFAPVQLGTCQNSPTLSPVSPATSSTILSWFQPNHSRSPSVGSIMSTTSTRNPPPPPPQTSKYCHYSQSSTGGSNSPGPHSPASPGPAPLSYEPNSPRLPLTPPPPPPPLPPRRPRDSPEISPPQQPKTNTESVSWRECSPPPLPPRRGEPGSSPSAHIHQVTHTHHSHFNSFSMPRLNPTHMSQLHMRRHSTVQPQVPRRTLPQQTNANGGPIVPQIQPSSVSPRHDTTLGQITPRLPPRPAARSADMVTGPMFQYPSTTTT</sequence>
<dbReference type="InterPro" id="IPR023578">
    <property type="entry name" value="Ras_GEF_dom_sf"/>
</dbReference>
<feature type="domain" description="N-terminal Ras-GEF" evidence="8">
    <location>
        <begin position="765"/>
        <end position="896"/>
    </location>
</feature>
<keyword evidence="4" id="KW-0732">Signal</keyword>
<feature type="domain" description="Ras-GEF" evidence="6">
    <location>
        <begin position="932"/>
        <end position="1167"/>
    </location>
</feature>
<evidence type="ECO:0000313" key="9">
    <source>
        <dbReference type="EMBL" id="KAH0808951.1"/>
    </source>
</evidence>
<dbReference type="Pfam" id="PF00618">
    <property type="entry name" value="RasGEF_N"/>
    <property type="match status" value="1"/>
</dbReference>
<dbReference type="SUPFAM" id="SSF48366">
    <property type="entry name" value="Ras GEF"/>
    <property type="match status" value="1"/>
</dbReference>
<gene>
    <name evidence="9" type="ORF">GEV33_013837</name>
</gene>
<dbReference type="Gene3D" id="1.10.20.10">
    <property type="entry name" value="Histone, subunit A"/>
    <property type="match status" value="1"/>
</dbReference>
<organism evidence="9 10">
    <name type="scientific">Tenebrio molitor</name>
    <name type="common">Yellow mealworm beetle</name>
    <dbReference type="NCBI Taxonomy" id="7067"/>
    <lineage>
        <taxon>Eukaryota</taxon>
        <taxon>Metazoa</taxon>
        <taxon>Ecdysozoa</taxon>
        <taxon>Arthropoda</taxon>
        <taxon>Hexapoda</taxon>
        <taxon>Insecta</taxon>
        <taxon>Pterygota</taxon>
        <taxon>Neoptera</taxon>
        <taxon>Endopterygota</taxon>
        <taxon>Coleoptera</taxon>
        <taxon>Polyphaga</taxon>
        <taxon>Cucujiformia</taxon>
        <taxon>Tenebrionidae</taxon>
        <taxon>Tenebrio</taxon>
    </lineage>
</organism>
<dbReference type="Gene3D" id="1.20.870.10">
    <property type="entry name" value="Son of sevenless (SoS) protein Chain: S domain 1"/>
    <property type="match status" value="1"/>
</dbReference>
<name>A0A8J6H742_TENMO</name>
<dbReference type="FunFam" id="1.10.20.10:FF:000029">
    <property type="entry name" value="son of sevenless homolog 1 isoform X1"/>
    <property type="match status" value="1"/>
</dbReference>
<dbReference type="PROSITE" id="PS50009">
    <property type="entry name" value="RASGEF_CAT"/>
    <property type="match status" value="1"/>
</dbReference>
<feature type="compositionally biased region" description="Low complexity" evidence="3">
    <location>
        <begin position="1299"/>
        <end position="1310"/>
    </location>
</feature>
<dbReference type="InterPro" id="IPR055251">
    <property type="entry name" value="SOS1_NGEF_PH"/>
</dbReference>
<dbReference type="PROSITE" id="PS50003">
    <property type="entry name" value="PH_DOMAIN"/>
    <property type="match status" value="1"/>
</dbReference>
<protein>
    <recommendedName>
        <fullName evidence="11">Protein son of sevenless</fullName>
    </recommendedName>
</protein>
<dbReference type="CDD" id="cd22915">
    <property type="entry name" value="HFD_SOS1_rpt2"/>
    <property type="match status" value="1"/>
</dbReference>
<feature type="region of interest" description="Disordered" evidence="3">
    <location>
        <begin position="1437"/>
        <end position="1495"/>
    </location>
</feature>
<dbReference type="CDD" id="cd06224">
    <property type="entry name" value="REM"/>
    <property type="match status" value="1"/>
</dbReference>
<keyword evidence="1 2" id="KW-0344">Guanine-nucleotide releasing factor</keyword>
<dbReference type="InterPro" id="IPR002119">
    <property type="entry name" value="Histone_H2A"/>
</dbReference>
<comment type="caution">
    <text evidence="9">The sequence shown here is derived from an EMBL/GenBank/DDBJ whole genome shotgun (WGS) entry which is preliminary data.</text>
</comment>